<dbReference type="PANTHER" id="PTHR13887:SF55">
    <property type="entry name" value="SLR0313 PROTEIN"/>
    <property type="match status" value="1"/>
</dbReference>
<comment type="similarity">
    <text evidence="1">Belongs to the thioredoxin family. DsbA subfamily.</text>
</comment>
<dbReference type="AlphaFoldDB" id="A0A3N2C2E6"/>
<evidence type="ECO:0000313" key="4">
    <source>
        <dbReference type="Proteomes" id="UP000266915"/>
    </source>
</evidence>
<dbReference type="PANTHER" id="PTHR13887">
    <property type="entry name" value="GLUTATHIONE S-TRANSFERASE KAPPA"/>
    <property type="match status" value="1"/>
</dbReference>
<evidence type="ECO:0000259" key="2">
    <source>
        <dbReference type="PROSITE" id="PS51352"/>
    </source>
</evidence>
<dbReference type="InterPro" id="IPR036249">
    <property type="entry name" value="Thioredoxin-like_sf"/>
</dbReference>
<dbReference type="EMBL" id="RKHL01000001">
    <property type="protein sequence ID" value="ROR81687.1"/>
    <property type="molecule type" value="Genomic_DNA"/>
</dbReference>
<name>A0A3N2C2E6_9MICO</name>
<gene>
    <name evidence="3" type="ORF">EDD42_1758</name>
</gene>
<comment type="caution">
    <text evidence="3">The sequence shown here is derived from an EMBL/GenBank/DDBJ whole genome shotgun (WGS) entry which is preliminary data.</text>
</comment>
<dbReference type="Pfam" id="PF13462">
    <property type="entry name" value="Thioredoxin_4"/>
    <property type="match status" value="1"/>
</dbReference>
<dbReference type="Proteomes" id="UP000266915">
    <property type="component" value="Unassembled WGS sequence"/>
</dbReference>
<sequence length="218" mass="23614">MKTSTRWTIGSLIAVALLIATMAVYAVVKPSAQPGVGDSRGGVPAVADDSHRLTEPDGSTVTLVEFLDFECEVCGAVYPVIEQLRAEYGDRVTFVVRYFPIPSHRNSMNAAVAVEAAAQQGRFEAMYSRMFETQAEWGEQQESKAPLFRTFAEDLGLDLAMYDAAVADPATQERVASDFDAGRALGVEGTPTVFVNDEQIELRSEADLRNALDAALAK</sequence>
<protein>
    <submittedName>
        <fullName evidence="3">Protein-disulfide isomerase</fullName>
    </submittedName>
</protein>
<keyword evidence="4" id="KW-1185">Reference proteome</keyword>
<dbReference type="GO" id="GO:0016853">
    <property type="term" value="F:isomerase activity"/>
    <property type="evidence" value="ECO:0007669"/>
    <property type="project" value="UniProtKB-KW"/>
</dbReference>
<feature type="domain" description="Thioredoxin" evidence="2">
    <location>
        <begin position="32"/>
        <end position="217"/>
    </location>
</feature>
<dbReference type="Gene3D" id="3.40.30.10">
    <property type="entry name" value="Glutaredoxin"/>
    <property type="match status" value="1"/>
</dbReference>
<organism evidence="3 4">
    <name type="scientific">Plantibacter flavus</name>
    <dbReference type="NCBI Taxonomy" id="150123"/>
    <lineage>
        <taxon>Bacteria</taxon>
        <taxon>Bacillati</taxon>
        <taxon>Actinomycetota</taxon>
        <taxon>Actinomycetes</taxon>
        <taxon>Micrococcales</taxon>
        <taxon>Microbacteriaceae</taxon>
        <taxon>Plantibacter</taxon>
    </lineage>
</organism>
<keyword evidence="3" id="KW-0413">Isomerase</keyword>
<dbReference type="InterPro" id="IPR013766">
    <property type="entry name" value="Thioredoxin_domain"/>
</dbReference>
<accession>A0A3N2C2E6</accession>
<dbReference type="RefSeq" id="WP_085510760.1">
    <property type="nucleotide sequence ID" value="NZ_FXAP01000001.1"/>
</dbReference>
<dbReference type="InterPro" id="IPR012336">
    <property type="entry name" value="Thioredoxin-like_fold"/>
</dbReference>
<proteinExistence type="inferred from homology"/>
<dbReference type="PROSITE" id="PS51352">
    <property type="entry name" value="THIOREDOXIN_2"/>
    <property type="match status" value="1"/>
</dbReference>
<evidence type="ECO:0000313" key="3">
    <source>
        <dbReference type="EMBL" id="ROR81687.1"/>
    </source>
</evidence>
<reference evidence="3 4" key="1">
    <citation type="submission" date="2018-11" db="EMBL/GenBank/DDBJ databases">
        <title>Sequencing the genomes of 1000 actinobacteria strains.</title>
        <authorList>
            <person name="Klenk H.-P."/>
        </authorList>
    </citation>
    <scope>NUCLEOTIDE SEQUENCE [LARGE SCALE GENOMIC DNA]</scope>
    <source>
        <strain evidence="3 4">DSM 14012</strain>
    </source>
</reference>
<dbReference type="SUPFAM" id="SSF52833">
    <property type="entry name" value="Thioredoxin-like"/>
    <property type="match status" value="1"/>
</dbReference>
<evidence type="ECO:0000256" key="1">
    <source>
        <dbReference type="ARBA" id="ARBA00005791"/>
    </source>
</evidence>